<protein>
    <recommendedName>
        <fullName evidence="5">Dehydrogenase</fullName>
    </recommendedName>
</protein>
<name>U1NGC0_9EURY</name>
<dbReference type="HOGENOM" id="CLU_010194_47_3_2"/>
<evidence type="ECO:0000313" key="3">
    <source>
        <dbReference type="EMBL" id="ERG96175.1"/>
    </source>
</evidence>
<dbReference type="STRING" id="1238425.J07HQW2_02646"/>
<dbReference type="GO" id="GO:0016491">
    <property type="term" value="F:oxidoreductase activity"/>
    <property type="evidence" value="ECO:0007669"/>
    <property type="project" value="UniProtKB-KW"/>
</dbReference>
<dbReference type="PANTHER" id="PTHR43639:SF1">
    <property type="entry name" value="SHORT-CHAIN DEHYDROGENASE_REDUCTASE FAMILY PROTEIN"/>
    <property type="match status" value="1"/>
</dbReference>
<sequence length="129" mass="13630">MKKNGEGSIVNVGSMWAQQAVDATPSSAYSMSKAGLHALTQNLAVELGEHGVRVNAVSPAVVETPIYSEFMDPEDIHENLQAFNDMHPIGRVGESGEVAAVIDFLLSEESSWVTGAIWDVDGGVIAGSM</sequence>
<evidence type="ECO:0000313" key="4">
    <source>
        <dbReference type="Proteomes" id="UP000030710"/>
    </source>
</evidence>
<dbReference type="SUPFAM" id="SSF51735">
    <property type="entry name" value="NAD(P)-binding Rossmann-fold domains"/>
    <property type="match status" value="1"/>
</dbReference>
<dbReference type="InterPro" id="IPR036291">
    <property type="entry name" value="NAD(P)-bd_dom_sf"/>
</dbReference>
<organism evidence="3 4">
    <name type="scientific">Haloquadratum walsbyi J07HQW2</name>
    <dbReference type="NCBI Taxonomy" id="1238425"/>
    <lineage>
        <taxon>Archaea</taxon>
        <taxon>Methanobacteriati</taxon>
        <taxon>Methanobacteriota</taxon>
        <taxon>Stenosarchaea group</taxon>
        <taxon>Halobacteria</taxon>
        <taxon>Halobacteriales</taxon>
        <taxon>Haloferacaceae</taxon>
        <taxon>Haloquadratum</taxon>
    </lineage>
</organism>
<dbReference type="Pfam" id="PF13561">
    <property type="entry name" value="adh_short_C2"/>
    <property type="match status" value="1"/>
</dbReference>
<dbReference type="Proteomes" id="UP000030710">
    <property type="component" value="Unassembled WGS sequence"/>
</dbReference>
<dbReference type="eggNOG" id="arCOG01259">
    <property type="taxonomic scope" value="Archaea"/>
</dbReference>
<dbReference type="PRINTS" id="PR00080">
    <property type="entry name" value="SDRFAMILY"/>
</dbReference>
<evidence type="ECO:0000256" key="2">
    <source>
        <dbReference type="ARBA" id="ARBA00023002"/>
    </source>
</evidence>
<dbReference type="PANTHER" id="PTHR43639">
    <property type="entry name" value="OXIDOREDUCTASE, SHORT-CHAIN DEHYDROGENASE/REDUCTASE FAMILY (AFU_ORTHOLOGUE AFUA_5G02870)"/>
    <property type="match status" value="1"/>
</dbReference>
<dbReference type="AlphaFoldDB" id="U1NGC0"/>
<evidence type="ECO:0000256" key="1">
    <source>
        <dbReference type="ARBA" id="ARBA00006484"/>
    </source>
</evidence>
<dbReference type="Gene3D" id="3.40.50.720">
    <property type="entry name" value="NAD(P)-binding Rossmann-like Domain"/>
    <property type="match status" value="1"/>
</dbReference>
<gene>
    <name evidence="3" type="ORF">J07HQW2_02646</name>
</gene>
<comment type="similarity">
    <text evidence="1">Belongs to the short-chain dehydrogenases/reductases (SDR) family.</text>
</comment>
<dbReference type="CDD" id="cd05233">
    <property type="entry name" value="SDR_c"/>
    <property type="match status" value="1"/>
</dbReference>
<dbReference type="PRINTS" id="PR00081">
    <property type="entry name" value="GDHRDH"/>
</dbReference>
<accession>U1NGC0</accession>
<reference evidence="3 4" key="1">
    <citation type="journal article" date="2013" name="PLoS ONE">
        <title>Assembly-driven community genomics of a hypersaline microbial ecosystem.</title>
        <authorList>
            <person name="Podell S."/>
            <person name="Ugalde J.A."/>
            <person name="Narasingarao P."/>
            <person name="Banfield J.F."/>
            <person name="Heidelberg K.B."/>
            <person name="Allen E.E."/>
        </authorList>
    </citation>
    <scope>NUCLEOTIDE SEQUENCE [LARGE SCALE GENOMIC DNA]</scope>
    <source>
        <strain evidence="4">J07HQW2</strain>
    </source>
</reference>
<dbReference type="InterPro" id="IPR002347">
    <property type="entry name" value="SDR_fam"/>
</dbReference>
<proteinExistence type="inferred from homology"/>
<keyword evidence="2" id="KW-0560">Oxidoreductase</keyword>
<evidence type="ECO:0008006" key="5">
    <source>
        <dbReference type="Google" id="ProtNLM"/>
    </source>
</evidence>
<dbReference type="EMBL" id="KE356561">
    <property type="protein sequence ID" value="ERG96175.1"/>
    <property type="molecule type" value="Genomic_DNA"/>
</dbReference>